<dbReference type="AlphaFoldDB" id="A0A2W2BQQ8"/>
<protein>
    <submittedName>
        <fullName evidence="1">Uncharacterized protein</fullName>
    </submittedName>
</protein>
<evidence type="ECO:0000313" key="2">
    <source>
        <dbReference type="Proteomes" id="UP000248795"/>
    </source>
</evidence>
<sequence length="122" mass="13976">MLTKIRLELARDHDHPEGSHAIGYEFAAPLDGNGKIDPDEWHKRRDNCRVVRFRPGEADDIGHLIRKGGGSWAFHYDIDSDEEDDEAGYRFGDHAFKVGEYVSIREDEGLRTFRVVRVQPVA</sequence>
<organism evidence="1 2">
    <name type="scientific">Aestuariivirga litoralis</name>
    <dbReference type="NCBI Taxonomy" id="2650924"/>
    <lineage>
        <taxon>Bacteria</taxon>
        <taxon>Pseudomonadati</taxon>
        <taxon>Pseudomonadota</taxon>
        <taxon>Alphaproteobacteria</taxon>
        <taxon>Hyphomicrobiales</taxon>
        <taxon>Aestuariivirgaceae</taxon>
        <taxon>Aestuariivirga</taxon>
    </lineage>
</organism>
<comment type="caution">
    <text evidence="1">The sequence shown here is derived from an EMBL/GenBank/DDBJ whole genome shotgun (WGS) entry which is preliminary data.</text>
</comment>
<gene>
    <name evidence="1" type="ORF">DK847_15960</name>
</gene>
<evidence type="ECO:0000313" key="1">
    <source>
        <dbReference type="EMBL" id="PZF75726.1"/>
    </source>
</evidence>
<dbReference type="Proteomes" id="UP000248795">
    <property type="component" value="Unassembled WGS sequence"/>
</dbReference>
<keyword evidence="2" id="KW-1185">Reference proteome</keyword>
<dbReference type="RefSeq" id="WP_111199533.1">
    <property type="nucleotide sequence ID" value="NZ_QKVK01000008.1"/>
</dbReference>
<accession>A0A2W2BQQ8</accession>
<name>A0A2W2BQQ8_9HYPH</name>
<reference evidence="2" key="1">
    <citation type="submission" date="2018-06" db="EMBL/GenBank/DDBJ databases">
        <title>Aestuariibacter litoralis strain KCTC 52945T.</title>
        <authorList>
            <person name="Li X."/>
            <person name="Salam N."/>
            <person name="Li J.-L."/>
            <person name="Chen Y.-M."/>
            <person name="Yang Z.-W."/>
            <person name="Zhang L.-Y."/>
            <person name="Han M.-X."/>
            <person name="Xiao M."/>
            <person name="Li W.-J."/>
        </authorList>
    </citation>
    <scope>NUCLEOTIDE SEQUENCE [LARGE SCALE GENOMIC DNA]</scope>
    <source>
        <strain evidence="2">KCTC 52945</strain>
    </source>
</reference>
<proteinExistence type="predicted"/>
<dbReference type="EMBL" id="QKVK01000008">
    <property type="protein sequence ID" value="PZF75726.1"/>
    <property type="molecule type" value="Genomic_DNA"/>
</dbReference>